<dbReference type="RefSeq" id="WP_345086229.1">
    <property type="nucleotide sequence ID" value="NZ_BAAAWG010000010.1"/>
</dbReference>
<evidence type="ECO:0000256" key="3">
    <source>
        <dbReference type="ARBA" id="ARBA00022692"/>
    </source>
</evidence>
<name>A0ABW1FGA5_9ACTN</name>
<dbReference type="InterPro" id="IPR019108">
    <property type="entry name" value="Caa3_assmbl_CtaG-rel"/>
</dbReference>
<dbReference type="Proteomes" id="UP001596241">
    <property type="component" value="Unassembled WGS sequence"/>
</dbReference>
<accession>A0ABW1FGA5</accession>
<evidence type="ECO:0000256" key="1">
    <source>
        <dbReference type="ARBA" id="ARBA00004651"/>
    </source>
</evidence>
<evidence type="ECO:0000256" key="2">
    <source>
        <dbReference type="ARBA" id="ARBA00022475"/>
    </source>
</evidence>
<dbReference type="Pfam" id="PF09678">
    <property type="entry name" value="Caa3_CtaG"/>
    <property type="match status" value="1"/>
</dbReference>
<sequence length="77" mass="8385">MHLQLLAVGTLFVLPIPTREALLLTWRSHPVRALLVLADGLPDSVPGIVVMFNGTLIAGGWYTAHHRPWGPAHSATR</sequence>
<comment type="subcellular location">
    <subcellularLocation>
        <location evidence="1">Cell membrane</location>
        <topology evidence="1">Multi-pass membrane protein</topology>
    </subcellularLocation>
</comment>
<dbReference type="EMBL" id="JBHSPW010000003">
    <property type="protein sequence ID" value="MFC5892930.1"/>
    <property type="molecule type" value="Genomic_DNA"/>
</dbReference>
<keyword evidence="5" id="KW-0472">Membrane</keyword>
<keyword evidence="3" id="KW-0812">Transmembrane</keyword>
<organism evidence="6 7">
    <name type="scientific">Streptomyces ramulosus</name>
    <dbReference type="NCBI Taxonomy" id="47762"/>
    <lineage>
        <taxon>Bacteria</taxon>
        <taxon>Bacillati</taxon>
        <taxon>Actinomycetota</taxon>
        <taxon>Actinomycetes</taxon>
        <taxon>Kitasatosporales</taxon>
        <taxon>Streptomycetaceae</taxon>
        <taxon>Streptomyces</taxon>
    </lineage>
</organism>
<keyword evidence="2" id="KW-1003">Cell membrane</keyword>
<comment type="caution">
    <text evidence="6">The sequence shown here is derived from an EMBL/GenBank/DDBJ whole genome shotgun (WGS) entry which is preliminary data.</text>
</comment>
<evidence type="ECO:0000313" key="6">
    <source>
        <dbReference type="EMBL" id="MFC5892930.1"/>
    </source>
</evidence>
<evidence type="ECO:0000313" key="7">
    <source>
        <dbReference type="Proteomes" id="UP001596241"/>
    </source>
</evidence>
<keyword evidence="4" id="KW-1133">Transmembrane helix</keyword>
<keyword evidence="7" id="KW-1185">Reference proteome</keyword>
<evidence type="ECO:0000256" key="4">
    <source>
        <dbReference type="ARBA" id="ARBA00022989"/>
    </source>
</evidence>
<protein>
    <submittedName>
        <fullName evidence="6">Cytochrome c oxidase assembly protein</fullName>
    </submittedName>
</protein>
<proteinExistence type="predicted"/>
<reference evidence="7" key="1">
    <citation type="journal article" date="2019" name="Int. J. Syst. Evol. Microbiol.">
        <title>The Global Catalogue of Microorganisms (GCM) 10K type strain sequencing project: providing services to taxonomists for standard genome sequencing and annotation.</title>
        <authorList>
            <consortium name="The Broad Institute Genomics Platform"/>
            <consortium name="The Broad Institute Genome Sequencing Center for Infectious Disease"/>
            <person name="Wu L."/>
            <person name="Ma J."/>
        </authorList>
    </citation>
    <scope>NUCLEOTIDE SEQUENCE [LARGE SCALE GENOMIC DNA]</scope>
    <source>
        <strain evidence="7">CGMCC 1.15809</strain>
    </source>
</reference>
<gene>
    <name evidence="6" type="ORF">ACFP3M_08900</name>
</gene>
<evidence type="ECO:0000256" key="5">
    <source>
        <dbReference type="ARBA" id="ARBA00023136"/>
    </source>
</evidence>